<dbReference type="PANTHER" id="PTHR43865:SF1">
    <property type="entry name" value="RUBRERYTHRIN-RELATED"/>
    <property type="match status" value="1"/>
</dbReference>
<dbReference type="RefSeq" id="WP_022391226.1">
    <property type="nucleotide sequence ID" value="NZ_JAQDEG010000055.1"/>
</dbReference>
<evidence type="ECO:0000256" key="3">
    <source>
        <dbReference type="ARBA" id="ARBA00022723"/>
    </source>
</evidence>
<keyword evidence="4" id="KW-0249">Electron transport</keyword>
<evidence type="ECO:0000256" key="8">
    <source>
        <dbReference type="ARBA" id="ARBA00069213"/>
    </source>
</evidence>
<dbReference type="InterPro" id="IPR012347">
    <property type="entry name" value="Ferritin-like"/>
</dbReference>
<dbReference type="CDD" id="cd00729">
    <property type="entry name" value="rubredoxin_SM"/>
    <property type="match status" value="1"/>
</dbReference>
<accession>A0A354M092</accession>
<dbReference type="PROSITE" id="PS50905">
    <property type="entry name" value="FERRITIN_LIKE"/>
    <property type="match status" value="1"/>
</dbReference>
<evidence type="ECO:0000313" key="11">
    <source>
        <dbReference type="EMBL" id="HBJ07931.1"/>
    </source>
</evidence>
<dbReference type="InterPro" id="IPR048574">
    <property type="entry name" value="RUBY_RBDX"/>
</dbReference>
<evidence type="ECO:0000256" key="6">
    <source>
        <dbReference type="ARBA" id="ARBA00055868"/>
    </source>
</evidence>
<dbReference type="Gene3D" id="1.20.1260.10">
    <property type="match status" value="1"/>
</dbReference>
<name>A0A354M092_9BACT</name>
<dbReference type="InterPro" id="IPR052364">
    <property type="entry name" value="Rubrerythrin"/>
</dbReference>
<evidence type="ECO:0000259" key="9">
    <source>
        <dbReference type="PROSITE" id="PS50903"/>
    </source>
</evidence>
<evidence type="ECO:0000313" key="12">
    <source>
        <dbReference type="Proteomes" id="UP000262954"/>
    </source>
</evidence>
<keyword evidence="5" id="KW-0408">Iron</keyword>
<dbReference type="Proteomes" id="UP000262954">
    <property type="component" value="Unassembled WGS sequence"/>
</dbReference>
<comment type="cofactor">
    <cofactor evidence="1">
        <name>Fe(3+)</name>
        <dbReference type="ChEBI" id="CHEBI:29034"/>
    </cofactor>
</comment>
<protein>
    <recommendedName>
        <fullName evidence="8">Rubrerythrin</fullName>
    </recommendedName>
</protein>
<dbReference type="InterPro" id="IPR024934">
    <property type="entry name" value="Rubredoxin-like_dom"/>
</dbReference>
<dbReference type="InterPro" id="IPR009040">
    <property type="entry name" value="Ferritin-like_diiron"/>
</dbReference>
<evidence type="ECO:0000256" key="2">
    <source>
        <dbReference type="ARBA" id="ARBA00022448"/>
    </source>
</evidence>
<dbReference type="InterPro" id="IPR009078">
    <property type="entry name" value="Ferritin-like_SF"/>
</dbReference>
<dbReference type="PANTHER" id="PTHR43865">
    <property type="entry name" value="RUBRERYTHRIN-RELATED"/>
    <property type="match status" value="1"/>
</dbReference>
<comment type="subunit">
    <text evidence="7">Homodimer. Possesses two rubredoxin-like centers and two non-sulfur oxo-bridged di-iron centers per dimer.</text>
</comment>
<dbReference type="SUPFAM" id="SSF57802">
    <property type="entry name" value="Rubredoxin-like"/>
    <property type="match status" value="1"/>
</dbReference>
<dbReference type="GO" id="GO:0016491">
    <property type="term" value="F:oxidoreductase activity"/>
    <property type="evidence" value="ECO:0007669"/>
    <property type="project" value="InterPro"/>
</dbReference>
<sequence length="191" mass="21862">MKTIKGTITEQNLLKAFAGESQARNRYSIFAEVAKKEGYEQISGIFLETADQEKAHAKRFFDYLEGGMVMITADYPTGPVGNTAQNLLEAAEGEKLEWSSLYADFSGIAADEGFKNIATAFKMIAKVEEFHEWRYRKLLARVEDKMVFKREEPIKWQCRNCGFVHEGKTPPEKCPACLHPKDFFEPKRDNY</sequence>
<feature type="domain" description="Rubredoxin-like" evidence="9">
    <location>
        <begin position="153"/>
        <end position="187"/>
    </location>
</feature>
<organism evidence="11 12">
    <name type="scientific">Coprobacter fastidiosus</name>
    <dbReference type="NCBI Taxonomy" id="1099853"/>
    <lineage>
        <taxon>Bacteria</taxon>
        <taxon>Pseudomonadati</taxon>
        <taxon>Bacteroidota</taxon>
        <taxon>Bacteroidia</taxon>
        <taxon>Bacteroidales</taxon>
        <taxon>Barnesiellaceae</taxon>
        <taxon>Coprobacter</taxon>
    </lineage>
</organism>
<keyword evidence="2" id="KW-0813">Transport</keyword>
<evidence type="ECO:0000259" key="10">
    <source>
        <dbReference type="PROSITE" id="PS50905"/>
    </source>
</evidence>
<dbReference type="Pfam" id="PF02915">
    <property type="entry name" value="Rubrerythrin"/>
    <property type="match status" value="1"/>
</dbReference>
<gene>
    <name evidence="11" type="ORF">DDY73_02900</name>
</gene>
<reference evidence="11 12" key="1">
    <citation type="journal article" date="2018" name="Nat. Biotechnol.">
        <title>A standardized bacterial taxonomy based on genome phylogeny substantially revises the tree of life.</title>
        <authorList>
            <person name="Parks D.H."/>
            <person name="Chuvochina M."/>
            <person name="Waite D.W."/>
            <person name="Rinke C."/>
            <person name="Skarshewski A."/>
            <person name="Chaumeil P.A."/>
            <person name="Hugenholtz P."/>
        </authorList>
    </citation>
    <scope>NUCLEOTIDE SEQUENCE [LARGE SCALE GENOMIC DNA]</scope>
    <source>
        <strain evidence="11">UBA11482</strain>
    </source>
</reference>
<dbReference type="CDD" id="cd01041">
    <property type="entry name" value="Rubrerythrin"/>
    <property type="match status" value="1"/>
</dbReference>
<dbReference type="FunFam" id="2.20.28.10:FF:000018">
    <property type="entry name" value="Rubrerythrin"/>
    <property type="match status" value="1"/>
</dbReference>
<dbReference type="PROSITE" id="PS50903">
    <property type="entry name" value="RUBREDOXIN_LIKE"/>
    <property type="match status" value="1"/>
</dbReference>
<dbReference type="InterPro" id="IPR003251">
    <property type="entry name" value="Rr_diiron-bd_dom"/>
</dbReference>
<keyword evidence="3" id="KW-0479">Metal-binding</keyword>
<dbReference type="Gene3D" id="2.20.28.10">
    <property type="match status" value="1"/>
</dbReference>
<evidence type="ECO:0000256" key="5">
    <source>
        <dbReference type="ARBA" id="ARBA00023004"/>
    </source>
</evidence>
<feature type="domain" description="Ferritin-like diiron" evidence="10">
    <location>
        <begin position="3"/>
        <end position="146"/>
    </location>
</feature>
<dbReference type="NCBIfam" id="NF045767">
    <property type="entry name" value="RuberyRbr"/>
    <property type="match status" value="1"/>
</dbReference>
<dbReference type="GO" id="GO:0005506">
    <property type="term" value="F:iron ion binding"/>
    <property type="evidence" value="ECO:0007669"/>
    <property type="project" value="InterPro"/>
</dbReference>
<dbReference type="EMBL" id="DNWC01000043">
    <property type="protein sequence ID" value="HBJ07931.1"/>
    <property type="molecule type" value="Genomic_DNA"/>
</dbReference>
<proteinExistence type="predicted"/>
<comment type="caution">
    <text evidence="11">The sequence shown here is derived from an EMBL/GenBank/DDBJ whole genome shotgun (WGS) entry which is preliminary data.</text>
</comment>
<dbReference type="Pfam" id="PF21349">
    <property type="entry name" value="RUBY_RBDX"/>
    <property type="match status" value="1"/>
</dbReference>
<dbReference type="AlphaFoldDB" id="A0A354M092"/>
<evidence type="ECO:0000256" key="4">
    <source>
        <dbReference type="ARBA" id="ARBA00022982"/>
    </source>
</evidence>
<evidence type="ECO:0000256" key="1">
    <source>
        <dbReference type="ARBA" id="ARBA00001965"/>
    </source>
</evidence>
<dbReference type="SUPFAM" id="SSF47240">
    <property type="entry name" value="Ferritin-like"/>
    <property type="match status" value="1"/>
</dbReference>
<comment type="function">
    <text evidence="6">May provide oxidative stress protection via catalytic reduction of intracellular hydrogen peroxide.</text>
</comment>
<evidence type="ECO:0000256" key="7">
    <source>
        <dbReference type="ARBA" id="ARBA00063441"/>
    </source>
</evidence>